<dbReference type="RefSeq" id="XP_046117899.1">
    <property type="nucleotide sequence ID" value="XM_046266011.1"/>
</dbReference>
<sequence length="273" mass="31156">MHVHVSPGTTPELRYQLPEVKQILKAISYYDEAVTKIVPADRKNNPYAESSFTGLASPAKLRQRFKDVPTLGWTPLFQLFDEQRSKQHVQLEVMTSQRYVSWNFGNLTTTCGTVEFRRQPGVKTAKEAKHRVGITLGFIRAALLTDWGRYKTLKRHGSVQQLRDFVRSGIRTLCNGCVDAVVDVALVEDTNPARVCFLVPNSGALRAKRRSRRTRKARSLQRSIRDRTRQSESRNKDFLLIKEHTYLRIPYVGSQNSSSPRLGPAWHEDICAC</sequence>
<feature type="compositionally biased region" description="Basic residues" evidence="1">
    <location>
        <begin position="208"/>
        <end position="219"/>
    </location>
</feature>
<reference evidence="2" key="1">
    <citation type="journal article" date="2021" name="IMA Fungus">
        <title>Genomic characterization of three marine fungi, including Emericellopsis atlantica sp. nov. with signatures of a generalist lifestyle and marine biomass degradation.</title>
        <authorList>
            <person name="Hagestad O.C."/>
            <person name="Hou L."/>
            <person name="Andersen J.H."/>
            <person name="Hansen E.H."/>
            <person name="Altermark B."/>
            <person name="Li C."/>
            <person name="Kuhnert E."/>
            <person name="Cox R.J."/>
            <person name="Crous P.W."/>
            <person name="Spatafora J.W."/>
            <person name="Lail K."/>
            <person name="Amirebrahimi M."/>
            <person name="Lipzen A."/>
            <person name="Pangilinan J."/>
            <person name="Andreopoulos W."/>
            <person name="Hayes R.D."/>
            <person name="Ng V."/>
            <person name="Grigoriev I.V."/>
            <person name="Jackson S.A."/>
            <person name="Sutton T.D.S."/>
            <person name="Dobson A.D.W."/>
            <person name="Rama T."/>
        </authorList>
    </citation>
    <scope>NUCLEOTIDE SEQUENCE</scope>
    <source>
        <strain evidence="2">TS7</strain>
    </source>
</reference>
<feature type="region of interest" description="Disordered" evidence="1">
    <location>
        <begin position="208"/>
        <end position="231"/>
    </location>
</feature>
<dbReference type="OrthoDB" id="5300045at2759"/>
<evidence type="ECO:0000256" key="1">
    <source>
        <dbReference type="SAM" id="MobiDB-lite"/>
    </source>
</evidence>
<dbReference type="EMBL" id="MU251255">
    <property type="protein sequence ID" value="KAG9253975.1"/>
    <property type="molecule type" value="Genomic_DNA"/>
</dbReference>
<organism evidence="2 3">
    <name type="scientific">Emericellopsis atlantica</name>
    <dbReference type="NCBI Taxonomy" id="2614577"/>
    <lineage>
        <taxon>Eukaryota</taxon>
        <taxon>Fungi</taxon>
        <taxon>Dikarya</taxon>
        <taxon>Ascomycota</taxon>
        <taxon>Pezizomycotina</taxon>
        <taxon>Sordariomycetes</taxon>
        <taxon>Hypocreomycetidae</taxon>
        <taxon>Hypocreales</taxon>
        <taxon>Bionectriaceae</taxon>
        <taxon>Emericellopsis</taxon>
    </lineage>
</organism>
<proteinExistence type="predicted"/>
<dbReference type="AlphaFoldDB" id="A0A9P7ZL26"/>
<dbReference type="Proteomes" id="UP000887229">
    <property type="component" value="Unassembled WGS sequence"/>
</dbReference>
<dbReference type="GeneID" id="70296914"/>
<evidence type="ECO:0000313" key="3">
    <source>
        <dbReference type="Proteomes" id="UP000887229"/>
    </source>
</evidence>
<keyword evidence="3" id="KW-1185">Reference proteome</keyword>
<protein>
    <submittedName>
        <fullName evidence="2">Uncharacterized protein</fullName>
    </submittedName>
</protein>
<accession>A0A9P7ZL26</accession>
<comment type="caution">
    <text evidence="2">The sequence shown here is derived from an EMBL/GenBank/DDBJ whole genome shotgun (WGS) entry which is preliminary data.</text>
</comment>
<gene>
    <name evidence="2" type="ORF">F5Z01DRAFT_687403</name>
</gene>
<name>A0A9P7ZL26_9HYPO</name>
<evidence type="ECO:0000313" key="2">
    <source>
        <dbReference type="EMBL" id="KAG9253975.1"/>
    </source>
</evidence>